<dbReference type="PRINTS" id="PR00702">
    <property type="entry name" value="ACRIFLAVINRP"/>
</dbReference>
<dbReference type="RefSeq" id="WP_068806134.1">
    <property type="nucleotide sequence ID" value="NZ_CP014671.1"/>
</dbReference>
<keyword evidence="10" id="KW-1185">Reference proteome</keyword>
<sequence>MLSRLVEFALAQRLVVLLVTALGVGAGITAWRQLPIDAFPDISPTQVKLILKAPGMTPQEVEQRILVPLEMELLGLPRQVQLRALAKYAIADLTLVFEDGTDIYWARQQVAERYAGVRDALPAGVEGGLAPIATPLSDLFMFTIEGDLSLVDKRDLLDWTIRPALRTVPGVADVNALGGRVRTYEVVPDRAALAAAGVTLAELAAALEVNNQNDGAGRLHDGEEALVVRATGAYDGLDAVAGVVVARRDGRVLRVADLAQVRFGELAPLGAVSKDGRGEAVEAIVVGLRGANAGAVVAGVRTKLDALQPSLPPGVTLNVFYDRSELIARAVGTVSRALIEASVLVVVLLLLFLGELRAALVVATTLPLAALGTFLLMRLTGMSANLMSLGGLAIAIGILVDAAVVVVENAVERLTGDEAQRLPRLHVIYRAVTEVAQPVATGVFIIALVFLPLLTLEGLEGKLFAPVALSIVFALGASLLAGLTFIPVLASLVLRAGPHREPWVMRLLGPAYARLLAACLRRPAPVIAVAVVGLLLASGAYLRTGKSFMPTLDEGAILVQLTKLPSIDIQASLALDQAVQRAILAEVPEVKSIVARLGSDDLGLDPMSLNDTDSFLVLAPKQDWRVPDKDWLAARLRAVLARFPGIEFTFTQPIEMRVAEMLTGSRGDLAVKIFGPDLAELDRLAGRIAAVLEQTPGASEVFTVHNDGVQYLQLRLDRLAVGRAGLDAQALQRELRAQVDGLRAGTVLEGNKRIPLMVRGEPRLRRDADALAETRIALPDGGSARLADLARIERMAGPIKVDREDGERFAVVQANVAGRDLVGYVDDARARVAEAVPLPPGYRLVWGGQFENQQRAAARLGLVVPVALGLIFFVLFATLGSVRQAVLILSNIPFALIGGAIALWASGEYLSVPASVGFIALLGIAVLNGLVLLTHFNQLRAAGLPIEQVVYDGARRRLRPVLMTAGIAALGLVPLLLQTGPGSEIQRPLAIVVLGGLITSTALTLLLLPILYRRFSAAEARP</sequence>
<reference evidence="10" key="1">
    <citation type="submission" date="2016-03" db="EMBL/GenBank/DDBJ databases">
        <title>Complete genome sequence of Solimmundus cernigliae, representing a novel lineage of polycyclic aromatic hydrocarbon degraders within the Gammaproteobacteria.</title>
        <authorList>
            <person name="Singleton D.R."/>
            <person name="Dickey A.N."/>
            <person name="Scholl E.H."/>
            <person name="Wright F.A."/>
            <person name="Aitken M.D."/>
        </authorList>
    </citation>
    <scope>NUCLEOTIDE SEQUENCE [LARGE SCALE GENOMIC DNA]</scope>
    <source>
        <strain evidence="10">TR3.2</strain>
    </source>
</reference>
<dbReference type="OrthoDB" id="9758757at2"/>
<keyword evidence="4" id="KW-1003">Cell membrane</keyword>
<feature type="transmembrane region" description="Helical" evidence="8">
    <location>
        <begin position="917"/>
        <end position="937"/>
    </location>
</feature>
<evidence type="ECO:0000256" key="8">
    <source>
        <dbReference type="SAM" id="Phobius"/>
    </source>
</evidence>
<dbReference type="GO" id="GO:0005886">
    <property type="term" value="C:plasma membrane"/>
    <property type="evidence" value="ECO:0007669"/>
    <property type="project" value="UniProtKB-SubCell"/>
</dbReference>
<dbReference type="SUPFAM" id="SSF82714">
    <property type="entry name" value="Multidrug efflux transporter AcrB TolC docking domain, DN and DC subdomains"/>
    <property type="match status" value="2"/>
</dbReference>
<dbReference type="NCBIfam" id="TIGR00914">
    <property type="entry name" value="2A0601"/>
    <property type="match status" value="1"/>
</dbReference>
<dbReference type="AlphaFoldDB" id="A0A1B1YVZ5"/>
<feature type="transmembrane region" description="Helical" evidence="8">
    <location>
        <begin position="360"/>
        <end position="380"/>
    </location>
</feature>
<name>A0A1B1YVZ5_9GAMM</name>
<dbReference type="GO" id="GO:0008324">
    <property type="term" value="F:monoatomic cation transmembrane transporter activity"/>
    <property type="evidence" value="ECO:0007669"/>
    <property type="project" value="InterPro"/>
</dbReference>
<dbReference type="Gene3D" id="3.30.2090.10">
    <property type="entry name" value="Multidrug efflux transporter AcrB TolC docking domain, DN and DC subdomains"/>
    <property type="match status" value="2"/>
</dbReference>
<dbReference type="SUPFAM" id="SSF82866">
    <property type="entry name" value="Multidrug efflux transporter AcrB transmembrane domain"/>
    <property type="match status" value="2"/>
</dbReference>
<evidence type="ECO:0000256" key="6">
    <source>
        <dbReference type="ARBA" id="ARBA00022989"/>
    </source>
</evidence>
<dbReference type="Gene3D" id="1.20.1640.10">
    <property type="entry name" value="Multidrug efflux transporter AcrB transmembrane domain"/>
    <property type="match status" value="2"/>
</dbReference>
<keyword evidence="6 8" id="KW-1133">Transmembrane helix</keyword>
<dbReference type="InterPro" id="IPR004763">
    <property type="entry name" value="CusA-like"/>
</dbReference>
<proteinExistence type="inferred from homology"/>
<evidence type="ECO:0000256" key="1">
    <source>
        <dbReference type="ARBA" id="ARBA00004651"/>
    </source>
</evidence>
<evidence type="ECO:0000313" key="10">
    <source>
        <dbReference type="Proteomes" id="UP000092952"/>
    </source>
</evidence>
<dbReference type="PANTHER" id="PTHR32063:SF68">
    <property type="entry name" value="PROBALE CATION EFFLUX SYSTEM PROTEIN"/>
    <property type="match status" value="1"/>
</dbReference>
<comment type="subcellular location">
    <subcellularLocation>
        <location evidence="1">Cell membrane</location>
        <topology evidence="1">Multi-pass membrane protein</topology>
    </subcellularLocation>
</comment>
<evidence type="ECO:0000256" key="4">
    <source>
        <dbReference type="ARBA" id="ARBA00022475"/>
    </source>
</evidence>
<dbReference type="Proteomes" id="UP000092952">
    <property type="component" value="Chromosome"/>
</dbReference>
<feature type="transmembrane region" description="Helical" evidence="8">
    <location>
        <begin position="386"/>
        <end position="407"/>
    </location>
</feature>
<dbReference type="InterPro" id="IPR027463">
    <property type="entry name" value="AcrB_DN_DC_subdom"/>
</dbReference>
<dbReference type="GO" id="GO:0004601">
    <property type="term" value="F:peroxidase activity"/>
    <property type="evidence" value="ECO:0007669"/>
    <property type="project" value="UniProtKB-KW"/>
</dbReference>
<dbReference type="Gene3D" id="3.30.70.1320">
    <property type="entry name" value="Multidrug efflux transporter AcrB pore domain like"/>
    <property type="match status" value="1"/>
</dbReference>
<feature type="transmembrane region" description="Helical" evidence="8">
    <location>
        <begin position="524"/>
        <end position="542"/>
    </location>
</feature>
<feature type="transmembrane region" description="Helical" evidence="8">
    <location>
        <begin position="886"/>
        <end position="905"/>
    </location>
</feature>
<feature type="transmembrane region" description="Helical" evidence="8">
    <location>
        <begin position="958"/>
        <end position="977"/>
    </location>
</feature>
<keyword evidence="5 8" id="KW-0812">Transmembrane</keyword>
<protein>
    <submittedName>
        <fullName evidence="9">Cytochrome-c peroxidase</fullName>
    </submittedName>
</protein>
<evidence type="ECO:0000256" key="7">
    <source>
        <dbReference type="ARBA" id="ARBA00023136"/>
    </source>
</evidence>
<dbReference type="GO" id="GO:0042910">
    <property type="term" value="F:xenobiotic transmembrane transporter activity"/>
    <property type="evidence" value="ECO:0007669"/>
    <property type="project" value="TreeGrafter"/>
</dbReference>
<evidence type="ECO:0000313" key="9">
    <source>
        <dbReference type="EMBL" id="ANX04936.1"/>
    </source>
</evidence>
<evidence type="ECO:0000256" key="3">
    <source>
        <dbReference type="ARBA" id="ARBA00022448"/>
    </source>
</evidence>
<feature type="transmembrane region" description="Helical" evidence="8">
    <location>
        <begin position="427"/>
        <end position="451"/>
    </location>
</feature>
<feature type="transmembrane region" description="Helical" evidence="8">
    <location>
        <begin position="989"/>
        <end position="1012"/>
    </location>
</feature>
<dbReference type="STRING" id="1810504.PG2T_12645"/>
<accession>A0A1B1YVZ5</accession>
<keyword evidence="9" id="KW-0575">Peroxidase</keyword>
<dbReference type="SUPFAM" id="SSF82693">
    <property type="entry name" value="Multidrug efflux transporter AcrB pore domain, PN1, PN2, PC1 and PC2 subdomains"/>
    <property type="match status" value="2"/>
</dbReference>
<evidence type="ECO:0000256" key="5">
    <source>
        <dbReference type="ARBA" id="ARBA00022692"/>
    </source>
</evidence>
<dbReference type="Gene3D" id="3.30.70.1440">
    <property type="entry name" value="Multidrug efflux transporter AcrB pore domain"/>
    <property type="match status" value="1"/>
</dbReference>
<dbReference type="PANTHER" id="PTHR32063">
    <property type="match status" value="1"/>
</dbReference>
<evidence type="ECO:0000256" key="2">
    <source>
        <dbReference type="ARBA" id="ARBA00010942"/>
    </source>
</evidence>
<dbReference type="InterPro" id="IPR001036">
    <property type="entry name" value="Acrflvin-R"/>
</dbReference>
<keyword evidence="3" id="KW-0813">Transport</keyword>
<keyword evidence="7 8" id="KW-0472">Membrane</keyword>
<feature type="transmembrane region" description="Helical" evidence="8">
    <location>
        <begin position="860"/>
        <end position="879"/>
    </location>
</feature>
<feature type="transmembrane region" description="Helical" evidence="8">
    <location>
        <begin position="334"/>
        <end position="353"/>
    </location>
</feature>
<dbReference type="Pfam" id="PF00873">
    <property type="entry name" value="ACR_tran"/>
    <property type="match status" value="1"/>
</dbReference>
<keyword evidence="9" id="KW-0560">Oxidoreductase</keyword>
<gene>
    <name evidence="9" type="ORF">PG2T_12645</name>
</gene>
<comment type="similarity">
    <text evidence="2">Belongs to the resistance-nodulation-cell division (RND) (TC 2.A.6) family.</text>
</comment>
<dbReference type="KEGG" id="gbi:PG2T_12645"/>
<organism evidence="9 10">
    <name type="scientific">Immundisolibacter cernigliae</name>
    <dbReference type="NCBI Taxonomy" id="1810504"/>
    <lineage>
        <taxon>Bacteria</taxon>
        <taxon>Pseudomonadati</taxon>
        <taxon>Pseudomonadota</taxon>
        <taxon>Gammaproteobacteria</taxon>
        <taxon>Immundisolibacterales</taxon>
        <taxon>Immundisolibacteraceae</taxon>
        <taxon>Immundisolibacter</taxon>
    </lineage>
</organism>
<feature type="transmembrane region" description="Helical" evidence="8">
    <location>
        <begin position="463"/>
        <end position="496"/>
    </location>
</feature>
<dbReference type="InParanoid" id="A0A1B1YVZ5"/>
<dbReference type="Gene3D" id="3.30.70.1430">
    <property type="entry name" value="Multidrug efflux transporter AcrB pore domain"/>
    <property type="match status" value="2"/>
</dbReference>
<dbReference type="EMBL" id="CP014671">
    <property type="protein sequence ID" value="ANX04936.1"/>
    <property type="molecule type" value="Genomic_DNA"/>
</dbReference>